<dbReference type="Proteomes" id="UP000003604">
    <property type="component" value="Unassembled WGS sequence"/>
</dbReference>
<keyword evidence="2" id="KW-1185">Reference proteome</keyword>
<gene>
    <name evidence="1" type="ORF">VHA_001149</name>
</gene>
<proteinExistence type="predicted"/>
<evidence type="ECO:0000313" key="1">
    <source>
        <dbReference type="EMBL" id="EEY73296.1"/>
    </source>
</evidence>
<reference evidence="1 2" key="1">
    <citation type="submission" date="2009-10" db="EMBL/GenBank/DDBJ databases">
        <authorList>
            <consortium name="Los Alamos National Laboratory (LANL)"/>
            <consortium name="National Microbial Pathogen Data Resource (NMPDR)"/>
            <person name="Saunders E.H."/>
            <person name="Munk A.C."/>
            <person name="Tapia R."/>
            <person name="Green L."/>
            <person name="Rogers Y."/>
            <person name="Detter J.C."/>
            <person name="Bruce D."/>
            <person name="Brettin T.S."/>
            <person name="Colwell R.R."/>
            <person name="Huq A."/>
            <person name="Grim C.J."/>
            <person name="Hasan N.A."/>
            <person name="Bartels D."/>
            <person name="Vonstein V."/>
        </authorList>
    </citation>
    <scope>NUCLEOTIDE SEQUENCE [LARGE SCALE GENOMIC DNA]</scope>
    <source>
        <strain evidence="1 2">CIP 101886</strain>
    </source>
</reference>
<accession>D0I5Y2</accession>
<dbReference type="EMBL" id="ADAQ01000010">
    <property type="protein sequence ID" value="EEY73296.1"/>
    <property type="molecule type" value="Genomic_DNA"/>
</dbReference>
<evidence type="ECO:0000313" key="2">
    <source>
        <dbReference type="Proteomes" id="UP000003604"/>
    </source>
</evidence>
<name>D0I5Y2_GRIHO</name>
<dbReference type="AlphaFoldDB" id="D0I5Y2"/>
<organism evidence="1 2">
    <name type="scientific">Grimontia hollisae CIP 101886</name>
    <dbReference type="NCBI Taxonomy" id="675812"/>
    <lineage>
        <taxon>Bacteria</taxon>
        <taxon>Pseudomonadati</taxon>
        <taxon>Pseudomonadota</taxon>
        <taxon>Gammaproteobacteria</taxon>
        <taxon>Vibrionales</taxon>
        <taxon>Vibrionaceae</taxon>
        <taxon>Grimontia</taxon>
    </lineage>
</organism>
<comment type="caution">
    <text evidence="1">The sequence shown here is derived from an EMBL/GenBank/DDBJ whole genome shotgun (WGS) entry which is preliminary data.</text>
</comment>
<protein>
    <submittedName>
        <fullName evidence="1">Uncharacterized protein</fullName>
    </submittedName>
</protein>
<sequence length="37" mass="4067">MLAICCAFRDVAVCATAMGWLQRKLHSGQFAQLKRAA</sequence>